<dbReference type="EMBL" id="MFKW01000026">
    <property type="protein sequence ID" value="OGG51494.1"/>
    <property type="molecule type" value="Genomic_DNA"/>
</dbReference>
<organism evidence="4 5">
    <name type="scientific">Candidatus Kaiserbacteria bacterium RIFCSPHIGHO2_01_FULL_54_36b</name>
    <dbReference type="NCBI Taxonomy" id="1798483"/>
    <lineage>
        <taxon>Bacteria</taxon>
        <taxon>Candidatus Kaiseribacteriota</taxon>
    </lineage>
</organism>
<keyword evidence="2" id="KW-0663">Pyridoxal phosphate</keyword>
<dbReference type="GO" id="GO:1901605">
    <property type="term" value="P:alpha-amino acid metabolic process"/>
    <property type="evidence" value="ECO:0007669"/>
    <property type="project" value="UniProtKB-ARBA"/>
</dbReference>
<dbReference type="AlphaFoldDB" id="A0A1F6CQT1"/>
<evidence type="ECO:0000256" key="1">
    <source>
        <dbReference type="ARBA" id="ARBA00001933"/>
    </source>
</evidence>
<name>A0A1F6CQT1_9BACT</name>
<sequence length="331" mass="36410">MSVFEKIGNTPVIEYHGEVPNGNHIYFKLECENPFGSHYDRVYPALYKHHEEKGTLNPGATVLETTSGSAGVSFAGIGRELGYKCIVAIPAGTENAREDAIKQQGAELRNTPADTYVSGFPKFLKCYLVKNRGVVFLNHSMGEFGVENRVTTQSLEAIATEIQQQLGSIDYYVAAVGNGSTVLGPGRVFAALGTKVVTFESFQSGVAYEMLYPGAYEREFGIMPGSLPRHNLFGTSYPGIKFPHIQIALQKEHLVSESYLVSDAAVDDNYYKATGKEAPAELPRWDAYQLRPYGRTTRAGLAVALKIAQRVRGKKIVALAYDKEDRYDSQT</sequence>
<reference evidence="4 5" key="1">
    <citation type="journal article" date="2016" name="Nat. Commun.">
        <title>Thousands of microbial genomes shed light on interconnected biogeochemical processes in an aquifer system.</title>
        <authorList>
            <person name="Anantharaman K."/>
            <person name="Brown C.T."/>
            <person name="Hug L.A."/>
            <person name="Sharon I."/>
            <person name="Castelle C.J."/>
            <person name="Probst A.J."/>
            <person name="Thomas B.C."/>
            <person name="Singh A."/>
            <person name="Wilkins M.J."/>
            <person name="Karaoz U."/>
            <person name="Brodie E.L."/>
            <person name="Williams K.H."/>
            <person name="Hubbard S.S."/>
            <person name="Banfield J.F."/>
        </authorList>
    </citation>
    <scope>NUCLEOTIDE SEQUENCE [LARGE SCALE GENOMIC DNA]</scope>
</reference>
<accession>A0A1F6CQT1</accession>
<feature type="domain" description="Tryptophan synthase beta chain-like PALP" evidence="3">
    <location>
        <begin position="5"/>
        <end position="211"/>
    </location>
</feature>
<comment type="caution">
    <text evidence="4">The sequence shown here is derived from an EMBL/GenBank/DDBJ whole genome shotgun (WGS) entry which is preliminary data.</text>
</comment>
<gene>
    <name evidence="4" type="ORF">A2704_04790</name>
</gene>
<evidence type="ECO:0000259" key="3">
    <source>
        <dbReference type="Pfam" id="PF00291"/>
    </source>
</evidence>
<evidence type="ECO:0000313" key="4">
    <source>
        <dbReference type="EMBL" id="OGG51494.1"/>
    </source>
</evidence>
<comment type="cofactor">
    <cofactor evidence="1">
        <name>pyridoxal 5'-phosphate</name>
        <dbReference type="ChEBI" id="CHEBI:597326"/>
    </cofactor>
</comment>
<dbReference type="Proteomes" id="UP000176445">
    <property type="component" value="Unassembled WGS sequence"/>
</dbReference>
<dbReference type="PANTHER" id="PTHR10314">
    <property type="entry name" value="CYSTATHIONINE BETA-SYNTHASE"/>
    <property type="match status" value="1"/>
</dbReference>
<dbReference type="InterPro" id="IPR050214">
    <property type="entry name" value="Cys_Synth/Cystath_Beta-Synth"/>
</dbReference>
<protein>
    <recommendedName>
        <fullName evidence="3">Tryptophan synthase beta chain-like PALP domain-containing protein</fullName>
    </recommendedName>
</protein>
<dbReference type="Pfam" id="PF00291">
    <property type="entry name" value="PALP"/>
    <property type="match status" value="1"/>
</dbReference>
<evidence type="ECO:0000313" key="5">
    <source>
        <dbReference type="Proteomes" id="UP000176445"/>
    </source>
</evidence>
<dbReference type="InterPro" id="IPR001926">
    <property type="entry name" value="TrpB-like_PALP"/>
</dbReference>
<dbReference type="InterPro" id="IPR036052">
    <property type="entry name" value="TrpB-like_PALP_sf"/>
</dbReference>
<proteinExistence type="predicted"/>
<dbReference type="SUPFAM" id="SSF53686">
    <property type="entry name" value="Tryptophan synthase beta subunit-like PLP-dependent enzymes"/>
    <property type="match status" value="1"/>
</dbReference>
<dbReference type="Gene3D" id="3.40.50.1100">
    <property type="match status" value="2"/>
</dbReference>
<evidence type="ECO:0000256" key="2">
    <source>
        <dbReference type="ARBA" id="ARBA00022898"/>
    </source>
</evidence>